<evidence type="ECO:0000256" key="2">
    <source>
        <dbReference type="ARBA" id="ARBA00022516"/>
    </source>
</evidence>
<name>A0A0R1VYC5_9LACO</name>
<dbReference type="Gene3D" id="3.30.230.10">
    <property type="match status" value="1"/>
</dbReference>
<reference evidence="12 13" key="1">
    <citation type="journal article" date="2015" name="Genome Announc.">
        <title>Expanding the biotechnology potential of lactobacilli through comparative genomics of 213 strains and associated genera.</title>
        <authorList>
            <person name="Sun Z."/>
            <person name="Harris H.M."/>
            <person name="McCann A."/>
            <person name="Guo C."/>
            <person name="Argimon S."/>
            <person name="Zhang W."/>
            <person name="Yang X."/>
            <person name="Jeffery I.B."/>
            <person name="Cooney J.C."/>
            <person name="Kagawa T.F."/>
            <person name="Liu W."/>
            <person name="Song Y."/>
            <person name="Salvetti E."/>
            <person name="Wrobel A."/>
            <person name="Rasinkangas P."/>
            <person name="Parkhill J."/>
            <person name="Rea M.C."/>
            <person name="O'Sullivan O."/>
            <person name="Ritari J."/>
            <person name="Douillard F.P."/>
            <person name="Paul Ross R."/>
            <person name="Yang R."/>
            <person name="Briner A.E."/>
            <person name="Felis G.E."/>
            <person name="de Vos W.M."/>
            <person name="Barrangou R."/>
            <person name="Klaenhammer T.R."/>
            <person name="Caufield P.W."/>
            <person name="Cui Y."/>
            <person name="Zhang H."/>
            <person name="O'Toole P.W."/>
        </authorList>
    </citation>
    <scope>NUCLEOTIDE SEQUENCE [LARGE SCALE GENOMIC DNA]</scope>
    <source>
        <strain evidence="12 13">DSM 17758</strain>
    </source>
</reference>
<keyword evidence="1" id="KW-0963">Cytoplasm</keyword>
<dbReference type="InterPro" id="IPR013750">
    <property type="entry name" value="GHMP_kinase_C_dom"/>
</dbReference>
<keyword evidence="7" id="KW-0460">Magnesium</keyword>
<keyword evidence="6" id="KW-0067">ATP-binding</keyword>
<evidence type="ECO:0000256" key="8">
    <source>
        <dbReference type="ARBA" id="ARBA00023098"/>
    </source>
</evidence>
<keyword evidence="2" id="KW-0444">Lipid biosynthesis</keyword>
<evidence type="ECO:0000256" key="4">
    <source>
        <dbReference type="ARBA" id="ARBA00022741"/>
    </source>
</evidence>
<dbReference type="UniPathway" id="UPA00057">
    <property type="reaction ID" value="UER00098"/>
</dbReference>
<dbReference type="Gene3D" id="3.30.70.890">
    <property type="entry name" value="GHMP kinase, C-terminal domain"/>
    <property type="match status" value="1"/>
</dbReference>
<keyword evidence="5 12" id="KW-0418">Kinase</keyword>
<dbReference type="InterPro" id="IPR006204">
    <property type="entry name" value="GHMP_kinase_N_dom"/>
</dbReference>
<evidence type="ECO:0000256" key="7">
    <source>
        <dbReference type="ARBA" id="ARBA00022842"/>
    </source>
</evidence>
<dbReference type="Proteomes" id="UP000051315">
    <property type="component" value="Unassembled WGS sequence"/>
</dbReference>
<dbReference type="Pfam" id="PF00288">
    <property type="entry name" value="GHMP_kinases_N"/>
    <property type="match status" value="1"/>
</dbReference>
<keyword evidence="3" id="KW-0808">Transferase</keyword>
<proteinExistence type="predicted"/>
<evidence type="ECO:0000259" key="10">
    <source>
        <dbReference type="Pfam" id="PF00288"/>
    </source>
</evidence>
<dbReference type="GO" id="GO:0019287">
    <property type="term" value="P:isopentenyl diphosphate biosynthetic process, mevalonate pathway"/>
    <property type="evidence" value="ECO:0007669"/>
    <property type="project" value="UniProtKB-UniPathway"/>
</dbReference>
<dbReference type="GO" id="GO:0005524">
    <property type="term" value="F:ATP binding"/>
    <property type="evidence" value="ECO:0007669"/>
    <property type="project" value="UniProtKB-KW"/>
</dbReference>
<dbReference type="PANTHER" id="PTHR43290:SF2">
    <property type="entry name" value="MEVALONATE KINASE"/>
    <property type="match status" value="1"/>
</dbReference>
<evidence type="ECO:0000256" key="9">
    <source>
        <dbReference type="ARBA" id="ARBA00029438"/>
    </source>
</evidence>
<dbReference type="SUPFAM" id="SSF54211">
    <property type="entry name" value="Ribosomal protein S5 domain 2-like"/>
    <property type="match status" value="1"/>
</dbReference>
<evidence type="ECO:0000256" key="1">
    <source>
        <dbReference type="ARBA" id="ARBA00022490"/>
    </source>
</evidence>
<dbReference type="NCBIfam" id="TIGR00549">
    <property type="entry name" value="mevalon_kin"/>
    <property type="match status" value="1"/>
</dbReference>
<keyword evidence="13" id="KW-1185">Reference proteome</keyword>
<dbReference type="PANTHER" id="PTHR43290">
    <property type="entry name" value="MEVALONATE KINASE"/>
    <property type="match status" value="1"/>
</dbReference>
<evidence type="ECO:0000256" key="5">
    <source>
        <dbReference type="ARBA" id="ARBA00022777"/>
    </source>
</evidence>
<feature type="domain" description="GHMP kinase N-terminal" evidence="10">
    <location>
        <begin position="79"/>
        <end position="157"/>
    </location>
</feature>
<dbReference type="EMBL" id="AZFX01000036">
    <property type="protein sequence ID" value="KRM10680.1"/>
    <property type="molecule type" value="Genomic_DNA"/>
</dbReference>
<evidence type="ECO:0000259" key="11">
    <source>
        <dbReference type="Pfam" id="PF08544"/>
    </source>
</evidence>
<dbReference type="OrthoDB" id="9764892at2"/>
<keyword evidence="4" id="KW-0547">Nucleotide-binding</keyword>
<organism evidence="12 13">
    <name type="scientific">Lapidilactobacillus concavus DSM 17758</name>
    <dbReference type="NCBI Taxonomy" id="1423735"/>
    <lineage>
        <taxon>Bacteria</taxon>
        <taxon>Bacillati</taxon>
        <taxon>Bacillota</taxon>
        <taxon>Bacilli</taxon>
        <taxon>Lactobacillales</taxon>
        <taxon>Lactobacillaceae</taxon>
        <taxon>Lapidilactobacillus</taxon>
    </lineage>
</organism>
<gene>
    <name evidence="12" type="ORF">FC15_GL001285</name>
</gene>
<dbReference type="InterPro" id="IPR036554">
    <property type="entry name" value="GHMP_kinase_C_sf"/>
</dbReference>
<dbReference type="Pfam" id="PF08544">
    <property type="entry name" value="GHMP_kinases_C"/>
    <property type="match status" value="1"/>
</dbReference>
<evidence type="ECO:0000313" key="12">
    <source>
        <dbReference type="EMBL" id="KRM10680.1"/>
    </source>
</evidence>
<comment type="caution">
    <text evidence="12">The sequence shown here is derived from an EMBL/GenBank/DDBJ whole genome shotgun (WGS) entry which is preliminary data.</text>
</comment>
<protein>
    <submittedName>
        <fullName evidence="12">Mevalonate kinase</fullName>
    </submittedName>
</protein>
<evidence type="ECO:0000256" key="3">
    <source>
        <dbReference type="ARBA" id="ARBA00022679"/>
    </source>
</evidence>
<dbReference type="AlphaFoldDB" id="A0A0R1VYC5"/>
<evidence type="ECO:0000313" key="13">
    <source>
        <dbReference type="Proteomes" id="UP000051315"/>
    </source>
</evidence>
<feature type="domain" description="GHMP kinase C-terminal" evidence="11">
    <location>
        <begin position="241"/>
        <end position="309"/>
    </location>
</feature>
<dbReference type="GO" id="GO:0004496">
    <property type="term" value="F:mevalonate kinase activity"/>
    <property type="evidence" value="ECO:0007669"/>
    <property type="project" value="InterPro"/>
</dbReference>
<dbReference type="InterPro" id="IPR014721">
    <property type="entry name" value="Ribsml_uS5_D2-typ_fold_subgr"/>
</dbReference>
<dbReference type="RefSeq" id="WP_057824029.1">
    <property type="nucleotide sequence ID" value="NZ_AZFX01000036.1"/>
</dbReference>
<comment type="pathway">
    <text evidence="9">Isoprenoid biosynthesis; isopentenyl diphosphate biosynthesis via mevalonate pathway; isopentenyl diphosphate from (R)-mevalonate: step 1/3.</text>
</comment>
<dbReference type="PRINTS" id="PR00959">
    <property type="entry name" value="MEVGALKINASE"/>
</dbReference>
<accession>A0A0R1VYC5</accession>
<dbReference type="STRING" id="1423735.FC15_GL001285"/>
<evidence type="ECO:0000256" key="6">
    <source>
        <dbReference type="ARBA" id="ARBA00022840"/>
    </source>
</evidence>
<dbReference type="InterPro" id="IPR006205">
    <property type="entry name" value="Mev_gal_kin"/>
</dbReference>
<dbReference type="PATRIC" id="fig|1423735.3.peg.1331"/>
<dbReference type="SUPFAM" id="SSF55060">
    <property type="entry name" value="GHMP Kinase, C-terminal domain"/>
    <property type="match status" value="1"/>
</dbReference>
<dbReference type="InterPro" id="IPR020568">
    <property type="entry name" value="Ribosomal_Su5_D2-typ_SF"/>
</dbReference>
<keyword evidence="8" id="KW-0443">Lipid metabolism</keyword>
<dbReference type="GO" id="GO:0005829">
    <property type="term" value="C:cytosol"/>
    <property type="evidence" value="ECO:0007669"/>
    <property type="project" value="TreeGrafter"/>
</dbReference>
<sequence>MKKTGYGESHAKLILVGEHAVVYGVTAIAIPLKAIRVQATTSALGNVQNQLPQVDFSSELYTGLLSDAPVDLQNISALVREFLQRFGQTLKWPQTLQLRVESQIPFERGMGSSAAIATAVLKSLIDFSEITVSTADFNQLIDLEETIQHGNPSGLDALVVQADQGYFFQRGQHFEPLSLQLPGYFVIVDSGIPGKTGEALKDVAQLRVDQPELWQRQMDRISLLAPMVKTLLTQASTRAQHKFGRLLTENQQALQQLQVSTPELDQLIQKLNDAGALGAKLTGGGRGGCVFGYFADLAAAQAAQQQFTEKTWLTKLATESSE</sequence>